<evidence type="ECO:0000256" key="3">
    <source>
        <dbReference type="ARBA" id="ARBA00022528"/>
    </source>
</evidence>
<dbReference type="OrthoDB" id="1927399at2759"/>
<dbReference type="EMBL" id="CP093344">
    <property type="protein sequence ID" value="WOG90532.1"/>
    <property type="molecule type" value="Genomic_DNA"/>
</dbReference>
<dbReference type="InterPro" id="IPR044240">
    <property type="entry name" value="STR4-like"/>
</dbReference>
<dbReference type="PANTHER" id="PTHR47377">
    <property type="entry name" value="RHODANESE-LIKE DOMAIN-CONTAINING PROTEIN 4, CHLOROPLASTIC"/>
    <property type="match status" value="1"/>
</dbReference>
<keyword evidence="5" id="KW-0812">Transmembrane</keyword>
<dbReference type="AlphaFoldDB" id="A0A166FIG5"/>
<keyword evidence="3" id="KW-0150">Chloroplast</keyword>
<sequence length="442" mass="46359">MEALNAVGLSSISSVLSRKPKKTTTTISSSLKSPYVVNSTTQNGLVFLSSVLSTGYARALTYQEALQQSTSNSPSDSDVGGILDGLTSFLVENPAVIAGGAAILAVPLILSQFFGDSKPWGIETAKNAYAKLAEDDNAQLVDIRALADLRLVGTPDIKSLSKKSVPIVYNGDDKPGFLKRLAFKFKEPASTTLFILDKFDGSSELVAELVTANGFKAAYAIKDGAEGPKGWMSSGLPWIQPKKGFSFDFSSLTDAIGEGSDAVSVALGVAAATGLSLLAYTEVETLLQVLGSAAIVQFLSKKLLFAEDRKQTFLQLDEFLTKQVAPKEVVDDIKQIGKAFLPSISISTSLPAPAETSATITESSVAKTEVAPEDDSVPTPIADSNSAPLKAEADAVSSPEVDTVPAPEVAAAAAVPNPSRPLSPFPYYPDLKPPTSPRPSQP</sequence>
<dbReference type="GO" id="GO:0009535">
    <property type="term" value="C:chloroplast thylakoid membrane"/>
    <property type="evidence" value="ECO:0007669"/>
    <property type="project" value="UniProtKB-ARBA"/>
</dbReference>
<keyword evidence="7" id="KW-1133">Transmembrane helix</keyword>
<dbReference type="InterPro" id="IPR036873">
    <property type="entry name" value="Rhodanese-like_dom_sf"/>
</dbReference>
<reference evidence="10" key="1">
    <citation type="journal article" date="2016" name="Nat. Genet.">
        <title>A high-quality carrot genome assembly provides new insights into carotenoid accumulation and asterid genome evolution.</title>
        <authorList>
            <person name="Iorizzo M."/>
            <person name="Ellison S."/>
            <person name="Senalik D."/>
            <person name="Zeng P."/>
            <person name="Satapoomin P."/>
            <person name="Huang J."/>
            <person name="Bowman M."/>
            <person name="Iovene M."/>
            <person name="Sanseverino W."/>
            <person name="Cavagnaro P."/>
            <person name="Yildiz M."/>
            <person name="Macko-Podgorni A."/>
            <person name="Moranska E."/>
            <person name="Grzebelus E."/>
            <person name="Grzebelus D."/>
            <person name="Ashrafi H."/>
            <person name="Zheng Z."/>
            <person name="Cheng S."/>
            <person name="Spooner D."/>
            <person name="Van Deynze A."/>
            <person name="Simon P."/>
        </authorList>
    </citation>
    <scope>NUCLEOTIDE SEQUENCE</scope>
    <source>
        <tissue evidence="10">Leaf</tissue>
    </source>
</reference>
<protein>
    <submittedName>
        <fullName evidence="10">Uncharacterized protein</fullName>
    </submittedName>
</protein>
<evidence type="ECO:0000256" key="9">
    <source>
        <dbReference type="SAM" id="MobiDB-lite"/>
    </source>
</evidence>
<dbReference type="Gramene" id="KZN07819">
    <property type="protein sequence ID" value="KZN07819"/>
    <property type="gene ID" value="DCAR_008656"/>
</dbReference>
<feature type="compositionally biased region" description="Low complexity" evidence="9">
    <location>
        <begin position="404"/>
        <end position="416"/>
    </location>
</feature>
<dbReference type="FunFam" id="3.40.250.10:FF:000044">
    <property type="entry name" value="Rhodanese-like domain-containing protein 4, chloroplastic"/>
    <property type="match status" value="1"/>
</dbReference>
<keyword evidence="6" id="KW-0809">Transit peptide</keyword>
<feature type="compositionally biased region" description="Pro residues" evidence="9">
    <location>
        <begin position="418"/>
        <end position="442"/>
    </location>
</feature>
<organism evidence="10 11">
    <name type="scientific">Daucus carota subsp. sativus</name>
    <name type="common">Carrot</name>
    <dbReference type="NCBI Taxonomy" id="79200"/>
    <lineage>
        <taxon>Eukaryota</taxon>
        <taxon>Viridiplantae</taxon>
        <taxon>Streptophyta</taxon>
        <taxon>Embryophyta</taxon>
        <taxon>Tracheophyta</taxon>
        <taxon>Spermatophyta</taxon>
        <taxon>Magnoliopsida</taxon>
        <taxon>eudicotyledons</taxon>
        <taxon>Gunneridae</taxon>
        <taxon>Pentapetalae</taxon>
        <taxon>asterids</taxon>
        <taxon>campanulids</taxon>
        <taxon>Apiales</taxon>
        <taxon>Apiaceae</taxon>
        <taxon>Apioideae</taxon>
        <taxon>Scandiceae</taxon>
        <taxon>Daucinae</taxon>
        <taxon>Daucus</taxon>
        <taxon>Daucus sect. Daucus</taxon>
    </lineage>
</organism>
<comment type="subcellular location">
    <subcellularLocation>
        <location evidence="2">Membrane</location>
    </subcellularLocation>
    <subcellularLocation>
        <location evidence="1">Plastid</location>
        <location evidence="1">Chloroplast</location>
    </subcellularLocation>
</comment>
<evidence type="ECO:0000256" key="8">
    <source>
        <dbReference type="ARBA" id="ARBA00023136"/>
    </source>
</evidence>
<evidence type="ECO:0000256" key="7">
    <source>
        <dbReference type="ARBA" id="ARBA00022989"/>
    </source>
</evidence>
<dbReference type="PANTHER" id="PTHR47377:SF1">
    <property type="entry name" value="RHODANESE-LIKE DOMAIN-CONTAINING PROTEIN 4, CHLOROPLASTIC"/>
    <property type="match status" value="1"/>
</dbReference>
<name>A0A166FIG5_DAUCS</name>
<dbReference type="KEGG" id="dcr:108210047"/>
<evidence type="ECO:0000256" key="5">
    <source>
        <dbReference type="ARBA" id="ARBA00022692"/>
    </source>
</evidence>
<feature type="compositionally biased region" description="Polar residues" evidence="9">
    <location>
        <begin position="352"/>
        <end position="366"/>
    </location>
</feature>
<evidence type="ECO:0000313" key="10">
    <source>
        <dbReference type="EMBL" id="WOG90532.1"/>
    </source>
</evidence>
<evidence type="ECO:0000256" key="2">
    <source>
        <dbReference type="ARBA" id="ARBA00004370"/>
    </source>
</evidence>
<evidence type="ECO:0000256" key="6">
    <source>
        <dbReference type="ARBA" id="ARBA00022946"/>
    </source>
</evidence>
<accession>A0A166FIG5</accession>
<keyword evidence="4" id="KW-0934">Plastid</keyword>
<reference evidence="10" key="2">
    <citation type="submission" date="2022-03" db="EMBL/GenBank/DDBJ databases">
        <title>Draft title - Genomic analysis of global carrot germplasm unveils the trajectory of domestication and the origin of high carotenoid orange carrot.</title>
        <authorList>
            <person name="Iorizzo M."/>
            <person name="Ellison S."/>
            <person name="Senalik D."/>
            <person name="Macko-Podgorni A."/>
            <person name="Grzebelus D."/>
            <person name="Bostan H."/>
            <person name="Rolling W."/>
            <person name="Curaba J."/>
            <person name="Simon P."/>
        </authorList>
    </citation>
    <scope>NUCLEOTIDE SEQUENCE</scope>
    <source>
        <tissue evidence="10">Leaf</tissue>
    </source>
</reference>
<dbReference type="OMA" id="KPPKSWG"/>
<keyword evidence="8" id="KW-0472">Membrane</keyword>
<dbReference type="Gene3D" id="3.40.250.10">
    <property type="entry name" value="Rhodanese-like domain"/>
    <property type="match status" value="1"/>
</dbReference>
<proteinExistence type="predicted"/>
<evidence type="ECO:0000256" key="1">
    <source>
        <dbReference type="ARBA" id="ARBA00004229"/>
    </source>
</evidence>
<evidence type="ECO:0000313" key="11">
    <source>
        <dbReference type="Proteomes" id="UP000077755"/>
    </source>
</evidence>
<gene>
    <name evidence="10" type="ORF">DCAR_0209776</name>
</gene>
<evidence type="ECO:0000256" key="4">
    <source>
        <dbReference type="ARBA" id="ARBA00022640"/>
    </source>
</evidence>
<dbReference type="SUPFAM" id="SSF52821">
    <property type="entry name" value="Rhodanese/Cell cycle control phosphatase"/>
    <property type="match status" value="1"/>
</dbReference>
<dbReference type="Proteomes" id="UP000077755">
    <property type="component" value="Chromosome 2"/>
</dbReference>
<keyword evidence="11" id="KW-1185">Reference proteome</keyword>
<feature type="region of interest" description="Disordered" evidence="9">
    <location>
        <begin position="352"/>
        <end position="442"/>
    </location>
</feature>